<sequence>MAVGASLAPTATGIYASSAAPFPPGSRVEIPGDEAADWVLFGEGWGGVQNRAALPVPLLTASAVGVSTMSTSGFDWSGGMPTQNGTDDTDDTDRLAVQGTAVLSTFVVQARTLDVYLGSSSGQVEIAVSSLQDRRTFTVQLPSTLVDGSADARVSVSLPAGIGATTVSISSGSSATWTLAAAVLR</sequence>
<proteinExistence type="predicted"/>
<gene>
    <name evidence="1" type="ORF">E7Y31_02370</name>
</gene>
<protein>
    <submittedName>
        <fullName evidence="1">Uncharacterized protein</fullName>
    </submittedName>
</protein>
<reference evidence="1 2" key="1">
    <citation type="submission" date="2019-04" db="EMBL/GenBank/DDBJ databases">
        <title>Draft genome sequences for three unisolated Alnus-infective Frankia Sp+ strains, AgTrS, AiOr and AvVan, the first sequenced Frankia strains able to sporulate in-planta.</title>
        <authorList>
            <person name="Bethencourt L."/>
            <person name="Vautrin F."/>
            <person name="Taib N."/>
            <person name="Dubost A."/>
            <person name="Castro-Garcia L."/>
            <person name="Imbaud O."/>
            <person name="Abrouk D."/>
            <person name="Fournier P."/>
            <person name="Briolay J."/>
            <person name="Nguyen A."/>
            <person name="Normand P."/>
            <person name="Fernandez M.P."/>
            <person name="Brochier-Armanet C."/>
            <person name="Herrera-Belaroussi A."/>
        </authorList>
    </citation>
    <scope>NUCLEOTIDE SEQUENCE [LARGE SCALE GENOMIC DNA]</scope>
    <source>
        <strain evidence="1 2">AvVan</strain>
    </source>
</reference>
<accession>A0A4S5ETY5</accession>
<comment type="caution">
    <text evidence="1">The sequence shown here is derived from an EMBL/GenBank/DDBJ whole genome shotgun (WGS) entry which is preliminary data.</text>
</comment>
<evidence type="ECO:0000313" key="1">
    <source>
        <dbReference type="EMBL" id="THJ75961.1"/>
    </source>
</evidence>
<dbReference type="AlphaFoldDB" id="A0A4S5ETY5"/>
<name>A0A4S5ETY5_9ACTN</name>
<organism evidence="1 2">
    <name type="scientific">Candidatus Frankia alpina</name>
    <dbReference type="NCBI Taxonomy" id="2699483"/>
    <lineage>
        <taxon>Bacteria</taxon>
        <taxon>Bacillati</taxon>
        <taxon>Actinomycetota</taxon>
        <taxon>Actinomycetes</taxon>
        <taxon>Frankiales</taxon>
        <taxon>Frankiaceae</taxon>
        <taxon>Frankia</taxon>
    </lineage>
</organism>
<keyword evidence="2" id="KW-1185">Reference proteome</keyword>
<dbReference type="EMBL" id="SSXH01000026">
    <property type="protein sequence ID" value="THJ75961.1"/>
    <property type="molecule type" value="Genomic_DNA"/>
</dbReference>
<dbReference type="RefSeq" id="WP_136446706.1">
    <property type="nucleotide sequence ID" value="NZ_SSXH01000026.1"/>
</dbReference>
<dbReference type="Proteomes" id="UP000305282">
    <property type="component" value="Unassembled WGS sequence"/>
</dbReference>
<dbReference type="OrthoDB" id="3215166at2"/>
<evidence type="ECO:0000313" key="2">
    <source>
        <dbReference type="Proteomes" id="UP000305282"/>
    </source>
</evidence>